<dbReference type="NCBIfam" id="TIGR00392">
    <property type="entry name" value="ileS"/>
    <property type="match status" value="1"/>
</dbReference>
<feature type="binding site" evidence="14">
    <location>
        <position position="563"/>
    </location>
    <ligand>
        <name>L-isoleucyl-5'-AMP</name>
        <dbReference type="ChEBI" id="CHEBI:178002"/>
    </ligand>
</feature>
<dbReference type="GO" id="GO:0004822">
    <property type="term" value="F:isoleucine-tRNA ligase activity"/>
    <property type="evidence" value="ECO:0007669"/>
    <property type="project" value="UniProtKB-UniRule"/>
</dbReference>
<accession>A0A377R117</accession>
<dbReference type="CDD" id="cd00818">
    <property type="entry name" value="IleRS_core"/>
    <property type="match status" value="1"/>
</dbReference>
<evidence type="ECO:0000256" key="3">
    <source>
        <dbReference type="ARBA" id="ARBA00011245"/>
    </source>
</evidence>
<dbReference type="InterPro" id="IPR010663">
    <property type="entry name" value="Znf_FPG/IleRS"/>
</dbReference>
<reference evidence="18 19" key="1">
    <citation type="submission" date="2018-06" db="EMBL/GenBank/DDBJ databases">
        <authorList>
            <consortium name="Pathogen Informatics"/>
            <person name="Doyle S."/>
        </authorList>
    </citation>
    <scope>NUCLEOTIDE SEQUENCE [LARGE SCALE GENOMIC DNA]</scope>
    <source>
        <strain evidence="18 19">NCTC13336</strain>
    </source>
</reference>
<dbReference type="GO" id="GO:0005829">
    <property type="term" value="C:cytosol"/>
    <property type="evidence" value="ECO:0007669"/>
    <property type="project" value="TreeGrafter"/>
</dbReference>
<evidence type="ECO:0000259" key="15">
    <source>
        <dbReference type="Pfam" id="PF00133"/>
    </source>
</evidence>
<keyword evidence="11 14" id="KW-0030">Aminoacyl-tRNA synthetase</keyword>
<dbReference type="PRINTS" id="PR00984">
    <property type="entry name" value="TRNASYNTHILE"/>
</dbReference>
<dbReference type="PANTHER" id="PTHR42765">
    <property type="entry name" value="SOLEUCYL-TRNA SYNTHETASE"/>
    <property type="match status" value="1"/>
</dbReference>
<dbReference type="CDD" id="cd07960">
    <property type="entry name" value="Anticodon_Ia_Ile_BEm"/>
    <property type="match status" value="1"/>
</dbReference>
<dbReference type="GO" id="GO:0008270">
    <property type="term" value="F:zinc ion binding"/>
    <property type="evidence" value="ECO:0007669"/>
    <property type="project" value="UniProtKB-UniRule"/>
</dbReference>
<dbReference type="Gene3D" id="3.40.50.620">
    <property type="entry name" value="HUPs"/>
    <property type="match status" value="2"/>
</dbReference>
<dbReference type="SUPFAM" id="SSF47323">
    <property type="entry name" value="Anticodon-binding domain of a subclass of class I aminoacyl-tRNA synthetases"/>
    <property type="match status" value="1"/>
</dbReference>
<dbReference type="SUPFAM" id="SSF50677">
    <property type="entry name" value="ValRS/IleRS/LeuRS editing domain"/>
    <property type="match status" value="1"/>
</dbReference>
<keyword evidence="10 14" id="KW-0648">Protein biosynthesis</keyword>
<feature type="binding site" evidence="14">
    <location>
        <position position="894"/>
    </location>
    <ligand>
        <name>Zn(2+)</name>
        <dbReference type="ChEBI" id="CHEBI:29105"/>
    </ligand>
</feature>
<dbReference type="EMBL" id="UGJJ01000001">
    <property type="protein sequence ID" value="STR00715.1"/>
    <property type="molecule type" value="Genomic_DNA"/>
</dbReference>
<evidence type="ECO:0000256" key="12">
    <source>
        <dbReference type="ARBA" id="ARBA00025217"/>
    </source>
</evidence>
<keyword evidence="5 14" id="KW-0436">Ligase</keyword>
<evidence type="ECO:0000256" key="14">
    <source>
        <dbReference type="HAMAP-Rule" id="MF_02002"/>
    </source>
</evidence>
<dbReference type="GO" id="GO:0006428">
    <property type="term" value="P:isoleucyl-tRNA aminoacylation"/>
    <property type="evidence" value="ECO:0007669"/>
    <property type="project" value="UniProtKB-UniRule"/>
</dbReference>
<feature type="binding site" evidence="14">
    <location>
        <position position="891"/>
    </location>
    <ligand>
        <name>Zn(2+)</name>
        <dbReference type="ChEBI" id="CHEBI:29105"/>
    </ligand>
</feature>
<dbReference type="FunFam" id="3.90.740.10:FF:000022">
    <property type="entry name" value="Isoleucine--tRNA ligase"/>
    <property type="match status" value="1"/>
</dbReference>
<dbReference type="EC" id="6.1.1.5" evidence="14"/>
<feature type="domain" description="Aminoacyl-tRNA synthetase class Ia" evidence="15">
    <location>
        <begin position="27"/>
        <end position="642"/>
    </location>
</feature>
<keyword evidence="8 14" id="KW-0862">Zinc</keyword>
<keyword evidence="19" id="KW-1185">Reference proteome</keyword>
<evidence type="ECO:0000256" key="10">
    <source>
        <dbReference type="ARBA" id="ARBA00022917"/>
    </source>
</evidence>
<dbReference type="Pfam" id="PF08264">
    <property type="entry name" value="Anticodon_1"/>
    <property type="match status" value="1"/>
</dbReference>
<keyword evidence="4 14" id="KW-0963">Cytoplasm</keyword>
<dbReference type="Proteomes" id="UP000254293">
    <property type="component" value="Unassembled WGS sequence"/>
</dbReference>
<dbReference type="HAMAP" id="MF_02002">
    <property type="entry name" value="Ile_tRNA_synth_type1"/>
    <property type="match status" value="1"/>
</dbReference>
<dbReference type="InterPro" id="IPR033708">
    <property type="entry name" value="Anticodon_Ile_BEm"/>
</dbReference>
<comment type="similarity">
    <text evidence="2 14">Belongs to the class-I aminoacyl-tRNA synthetase family. IleS type 1 subfamily.</text>
</comment>
<feature type="short sequence motif" description="'KMSKS' region" evidence="14">
    <location>
        <begin position="604"/>
        <end position="608"/>
    </location>
</feature>
<dbReference type="AlphaFoldDB" id="A0A377R117"/>
<comment type="function">
    <text evidence="12 14">Catalyzes the attachment of isoleucine to tRNA(Ile). As IleRS can inadvertently accommodate and process structurally similar amino acids such as valine, to avoid such errors it has two additional distinct tRNA(Ile)-dependent editing activities. One activity is designated as 'pretransfer' editing and involves the hydrolysis of activated Val-AMP. The other activity is designated 'posttransfer' editing and involves deacylation of mischarged Val-tRNA(Ile).</text>
</comment>
<protein>
    <recommendedName>
        <fullName evidence="14">Isoleucine--tRNA ligase</fullName>
        <ecNumber evidence="14">6.1.1.5</ecNumber>
    </recommendedName>
    <alternativeName>
        <fullName evidence="14">Isoleucyl-tRNA synthetase</fullName>
        <shortName evidence="14">IleRS</shortName>
    </alternativeName>
</protein>
<feature type="binding site" evidence="14">
    <location>
        <position position="914"/>
    </location>
    <ligand>
        <name>Zn(2+)</name>
        <dbReference type="ChEBI" id="CHEBI:29105"/>
    </ligand>
</feature>
<feature type="short sequence motif" description="'HIGH' region" evidence="14">
    <location>
        <begin position="58"/>
        <end position="68"/>
    </location>
</feature>
<dbReference type="InterPro" id="IPR002301">
    <property type="entry name" value="Ile-tRNA-ligase"/>
</dbReference>
<dbReference type="OrthoDB" id="9810365at2"/>
<dbReference type="InterPro" id="IPR009080">
    <property type="entry name" value="tRNAsynth_Ia_anticodon-bd"/>
</dbReference>
<comment type="subunit">
    <text evidence="3 14">Monomer.</text>
</comment>
<dbReference type="InterPro" id="IPR050081">
    <property type="entry name" value="Ile-tRNA_ligase"/>
</dbReference>
<name>A0A377R117_9NEIS</name>
<dbReference type="InterPro" id="IPR002300">
    <property type="entry name" value="aa-tRNA-synth_Ia"/>
</dbReference>
<dbReference type="PROSITE" id="PS00178">
    <property type="entry name" value="AA_TRNA_LIGASE_I"/>
    <property type="match status" value="1"/>
</dbReference>
<keyword evidence="7 14" id="KW-0547">Nucleotide-binding</keyword>
<feature type="binding site" evidence="14">
    <location>
        <position position="607"/>
    </location>
    <ligand>
        <name>ATP</name>
        <dbReference type="ChEBI" id="CHEBI:30616"/>
    </ligand>
</feature>
<evidence type="ECO:0000256" key="9">
    <source>
        <dbReference type="ARBA" id="ARBA00022840"/>
    </source>
</evidence>
<evidence type="ECO:0000256" key="7">
    <source>
        <dbReference type="ARBA" id="ARBA00022741"/>
    </source>
</evidence>
<dbReference type="InterPro" id="IPR023585">
    <property type="entry name" value="Ile-tRNA-ligase_type1"/>
</dbReference>
<comment type="cofactor">
    <cofactor evidence="14">
        <name>Zn(2+)</name>
        <dbReference type="ChEBI" id="CHEBI:29105"/>
    </cofactor>
    <text evidence="14">Binds 1 zinc ion per subunit.</text>
</comment>
<dbReference type="FunFam" id="3.40.50.620:FF:000048">
    <property type="entry name" value="Isoleucine--tRNA ligase"/>
    <property type="match status" value="1"/>
</dbReference>
<dbReference type="SUPFAM" id="SSF52374">
    <property type="entry name" value="Nucleotidylyl transferase"/>
    <property type="match status" value="1"/>
</dbReference>
<evidence type="ECO:0000256" key="6">
    <source>
        <dbReference type="ARBA" id="ARBA00022723"/>
    </source>
</evidence>
<keyword evidence="6 14" id="KW-0479">Metal-binding</keyword>
<comment type="catalytic activity">
    <reaction evidence="13 14">
        <text>tRNA(Ile) + L-isoleucine + ATP = L-isoleucyl-tRNA(Ile) + AMP + diphosphate</text>
        <dbReference type="Rhea" id="RHEA:11060"/>
        <dbReference type="Rhea" id="RHEA-COMP:9666"/>
        <dbReference type="Rhea" id="RHEA-COMP:9695"/>
        <dbReference type="ChEBI" id="CHEBI:30616"/>
        <dbReference type="ChEBI" id="CHEBI:33019"/>
        <dbReference type="ChEBI" id="CHEBI:58045"/>
        <dbReference type="ChEBI" id="CHEBI:78442"/>
        <dbReference type="ChEBI" id="CHEBI:78528"/>
        <dbReference type="ChEBI" id="CHEBI:456215"/>
        <dbReference type="EC" id="6.1.1.5"/>
    </reaction>
</comment>
<dbReference type="InterPro" id="IPR013155">
    <property type="entry name" value="M/V/L/I-tRNA-synth_anticd-bd"/>
</dbReference>
<evidence type="ECO:0000313" key="18">
    <source>
        <dbReference type="EMBL" id="STR00715.1"/>
    </source>
</evidence>
<feature type="domain" description="Zinc finger FPG/IleRS-type" evidence="16">
    <location>
        <begin position="888"/>
        <end position="916"/>
    </location>
</feature>
<comment type="subcellular location">
    <subcellularLocation>
        <location evidence="1 14">Cytoplasm</location>
    </subcellularLocation>
</comment>
<evidence type="ECO:0000256" key="13">
    <source>
        <dbReference type="ARBA" id="ARBA00048359"/>
    </source>
</evidence>
<evidence type="ECO:0000256" key="2">
    <source>
        <dbReference type="ARBA" id="ARBA00006887"/>
    </source>
</evidence>
<feature type="domain" description="Methionyl/Valyl/Leucyl/Isoleucyl-tRNA synthetase anticodon-binding" evidence="17">
    <location>
        <begin position="687"/>
        <end position="845"/>
    </location>
</feature>
<gene>
    <name evidence="14 18" type="primary">ileS</name>
    <name evidence="18" type="ORF">NCTC13336_00930</name>
</gene>
<evidence type="ECO:0000313" key="19">
    <source>
        <dbReference type="Proteomes" id="UP000254293"/>
    </source>
</evidence>
<evidence type="ECO:0000256" key="1">
    <source>
        <dbReference type="ARBA" id="ARBA00004496"/>
    </source>
</evidence>
<keyword evidence="9 14" id="KW-0067">ATP-binding</keyword>
<dbReference type="GO" id="GO:0002161">
    <property type="term" value="F:aminoacyl-tRNA deacylase activity"/>
    <property type="evidence" value="ECO:0007669"/>
    <property type="project" value="InterPro"/>
</dbReference>
<dbReference type="GO" id="GO:0000049">
    <property type="term" value="F:tRNA binding"/>
    <property type="evidence" value="ECO:0007669"/>
    <property type="project" value="InterPro"/>
</dbReference>
<feature type="binding site" evidence="14">
    <location>
        <position position="911"/>
    </location>
    <ligand>
        <name>Zn(2+)</name>
        <dbReference type="ChEBI" id="CHEBI:29105"/>
    </ligand>
</feature>
<evidence type="ECO:0000256" key="5">
    <source>
        <dbReference type="ARBA" id="ARBA00022598"/>
    </source>
</evidence>
<evidence type="ECO:0000256" key="4">
    <source>
        <dbReference type="ARBA" id="ARBA00022490"/>
    </source>
</evidence>
<dbReference type="PANTHER" id="PTHR42765:SF1">
    <property type="entry name" value="ISOLEUCINE--TRNA LIGASE, MITOCHONDRIAL"/>
    <property type="match status" value="1"/>
</dbReference>
<dbReference type="Gene3D" id="1.10.730.20">
    <property type="match status" value="1"/>
</dbReference>
<dbReference type="RefSeq" id="WP_115307949.1">
    <property type="nucleotide sequence ID" value="NZ_UGJJ01000001.1"/>
</dbReference>
<evidence type="ECO:0000259" key="17">
    <source>
        <dbReference type="Pfam" id="PF08264"/>
    </source>
</evidence>
<dbReference type="FunFam" id="3.40.50.620:FF:000042">
    <property type="entry name" value="Isoleucine--tRNA ligase"/>
    <property type="match status" value="1"/>
</dbReference>
<dbReference type="Pfam" id="PF00133">
    <property type="entry name" value="tRNA-synt_1"/>
    <property type="match status" value="1"/>
</dbReference>
<evidence type="ECO:0000256" key="11">
    <source>
        <dbReference type="ARBA" id="ARBA00023146"/>
    </source>
</evidence>
<dbReference type="InterPro" id="IPR009008">
    <property type="entry name" value="Val/Leu/Ile-tRNA-synth_edit"/>
</dbReference>
<dbReference type="InterPro" id="IPR014729">
    <property type="entry name" value="Rossmann-like_a/b/a_fold"/>
</dbReference>
<sequence>MTDYRNTVNLLDTPFPMRGDLAKREPQWLKSWYGQKRYRKLREISKGRPKFILHDGPPYANGDIHIGHAVNKILKDIILRSKTLAGFDAPYVPGWDCHGLPIEVMVEKLHGRDMPKAKFRELCRSYAAEQIARQKKDFIRLGVLGDWDRPYLTMDYKTEADTVRTLGEIYKAGYLYRGAKPVQFCLDCGSSLAEAEVEYKDKVSSAIDAAYPFKDTAALAEAFGVDKIDGEAYAVIWTTTPWTLPASQAVSAGAEIVYLLIDTPKGKLVLAKDLAEEALKRYGFSDGLKVLAETTGSRLENLHLNHPFLERDILLLNGDHVTTEAGTGLVHTAPAHGLEDYFVCIKYGIELVNPVNAQGRYIAGTPRVEGMTVWEANPLIIDWLAENGRLLANGKIEHSYAHCWRHKTPLIYRATGQWFVGMDKNGSDGATLRNKALQAVDDTEFFPAWGRARLQAMIEGRPDWVVSRQRFWGTPMTFFVHKETGELHPDSADLLEKIAQRIEEKGIEAWFALDKSELLGAEDCASYDKLSDTMDVWFDSGSTHYSVLKQREELAWPADLYLEGSDQHRGWFQSSMLTGCATLGRAPYKQLLTHGFVVDQDGRKMSKSLGNVVAPQEVYNEFGADILRLWTAATDYSGELAISKEILKRVTESYRRLRNTLRFLLANLSDFHPIEDAVPQADMVEIDRYALVMARKLQEKLAGDYYPRYAFHLAVQDIVAFCSEDLGAFYLDILKDRLYTTPAGSHARRSAQTALYHITRSLVLLISPILCFTAEEAWEIIGGGEEDSVLFHTWHDFPQMLSESEDALFKKWEAVREVRNAVTAAIEPLRADKSVGSSLQAEVAITAPADLAAALAALGGELRFALLVSQAQVKEGSGLSVEVKVSGGKKCERCWHYTADIGTVAGHETICARCAENVEGRAESRNYV</sequence>
<proteinExistence type="inferred from homology"/>
<evidence type="ECO:0000256" key="8">
    <source>
        <dbReference type="ARBA" id="ARBA00022833"/>
    </source>
</evidence>
<organism evidence="18 19">
    <name type="scientific">Kingella potus</name>
    <dbReference type="NCBI Taxonomy" id="265175"/>
    <lineage>
        <taxon>Bacteria</taxon>
        <taxon>Pseudomonadati</taxon>
        <taxon>Pseudomonadota</taxon>
        <taxon>Betaproteobacteria</taxon>
        <taxon>Neisseriales</taxon>
        <taxon>Neisseriaceae</taxon>
        <taxon>Kingella</taxon>
    </lineage>
</organism>
<evidence type="ECO:0000259" key="16">
    <source>
        <dbReference type="Pfam" id="PF06827"/>
    </source>
</evidence>
<dbReference type="GO" id="GO:0005524">
    <property type="term" value="F:ATP binding"/>
    <property type="evidence" value="ECO:0007669"/>
    <property type="project" value="UniProtKB-UniRule"/>
</dbReference>
<comment type="domain">
    <text evidence="14">IleRS has two distinct active sites: one for aminoacylation and one for editing. The misactivated valine is translocated from the active site to the editing site, which sterically excludes the correctly activated isoleucine. The single editing site contains two valyl binding pockets, one specific for each substrate (Val-AMP or Val-tRNA(Ile)).</text>
</comment>
<dbReference type="Pfam" id="PF06827">
    <property type="entry name" value="zf-FPG_IleRS"/>
    <property type="match status" value="1"/>
</dbReference>
<dbReference type="InterPro" id="IPR001412">
    <property type="entry name" value="aa-tRNA-synth_I_CS"/>
</dbReference>